<reference evidence="2 3" key="1">
    <citation type="journal article" date="2016" name="Nat. Commun.">
        <title>Thousands of microbial genomes shed light on interconnected biogeochemical processes in an aquifer system.</title>
        <authorList>
            <person name="Anantharaman K."/>
            <person name="Brown C.T."/>
            <person name="Hug L.A."/>
            <person name="Sharon I."/>
            <person name="Castelle C.J."/>
            <person name="Probst A.J."/>
            <person name="Thomas B.C."/>
            <person name="Singh A."/>
            <person name="Wilkins M.J."/>
            <person name="Karaoz U."/>
            <person name="Brodie E.L."/>
            <person name="Williams K.H."/>
            <person name="Hubbard S.S."/>
            <person name="Banfield J.F."/>
        </authorList>
    </citation>
    <scope>NUCLEOTIDE SEQUENCE [LARGE SCALE GENOMIC DNA]</scope>
</reference>
<gene>
    <name evidence="2" type="ORF">A2955_01095</name>
</gene>
<feature type="transmembrane region" description="Helical" evidence="1">
    <location>
        <begin position="9"/>
        <end position="27"/>
    </location>
</feature>
<dbReference type="Proteomes" id="UP000177501">
    <property type="component" value="Unassembled WGS sequence"/>
</dbReference>
<keyword evidence="1" id="KW-0812">Transmembrane</keyword>
<name>A0A1F8AZB0_9BACT</name>
<evidence type="ECO:0000313" key="3">
    <source>
        <dbReference type="Proteomes" id="UP000177501"/>
    </source>
</evidence>
<evidence type="ECO:0000313" key="2">
    <source>
        <dbReference type="EMBL" id="OGM56558.1"/>
    </source>
</evidence>
<protein>
    <submittedName>
        <fullName evidence="2">Uncharacterized protein</fullName>
    </submittedName>
</protein>
<dbReference type="AlphaFoldDB" id="A0A1F8AZB0"/>
<organism evidence="2 3">
    <name type="scientific">Candidatus Woesebacteria bacterium RIFCSPLOWO2_01_FULL_37_19</name>
    <dbReference type="NCBI Taxonomy" id="1802514"/>
    <lineage>
        <taxon>Bacteria</taxon>
        <taxon>Candidatus Woeseibacteriota</taxon>
    </lineage>
</organism>
<comment type="caution">
    <text evidence="2">The sequence shown here is derived from an EMBL/GenBank/DDBJ whole genome shotgun (WGS) entry which is preliminary data.</text>
</comment>
<dbReference type="STRING" id="1802514.A2955_01095"/>
<keyword evidence="1" id="KW-1133">Transmembrane helix</keyword>
<keyword evidence="1" id="KW-0472">Membrane</keyword>
<dbReference type="EMBL" id="MGHA01000078">
    <property type="protein sequence ID" value="OGM56558.1"/>
    <property type="molecule type" value="Genomic_DNA"/>
</dbReference>
<sequence>MRQKGFRKIIILSSTLVIIIVALIILLPKPIYWYPDNQTTPISSKPISKYQNKISNGIYTNDFAGFSIKPPIGWKIVESGNWIGFGPQEIEEDVIWGISFNDKTTNNESILNKENIGKQFPDRKQSEIKITIDGLKAGKIITTTSQDTDWYSEIIFIDNGNMEYVITNGSMTDKTLNDIILRKSGNNYHLGFEDFYSSFRIR</sequence>
<evidence type="ECO:0000256" key="1">
    <source>
        <dbReference type="SAM" id="Phobius"/>
    </source>
</evidence>
<proteinExistence type="predicted"/>
<accession>A0A1F8AZB0</accession>